<dbReference type="InterPro" id="IPR013655">
    <property type="entry name" value="PAS_fold_3"/>
</dbReference>
<dbReference type="PROSITE" id="PS50109">
    <property type="entry name" value="HIS_KIN"/>
    <property type="match status" value="1"/>
</dbReference>
<dbReference type="GO" id="GO:0005524">
    <property type="term" value="F:ATP binding"/>
    <property type="evidence" value="ECO:0007669"/>
    <property type="project" value="UniProtKB-KW"/>
</dbReference>
<dbReference type="OrthoDB" id="315417at2"/>
<dbReference type="PANTHER" id="PTHR43065">
    <property type="entry name" value="SENSOR HISTIDINE KINASE"/>
    <property type="match status" value="1"/>
</dbReference>
<evidence type="ECO:0000259" key="9">
    <source>
        <dbReference type="PROSITE" id="PS50109"/>
    </source>
</evidence>
<evidence type="ECO:0000313" key="11">
    <source>
        <dbReference type="EMBL" id="SDE83149.1"/>
    </source>
</evidence>
<comment type="catalytic activity">
    <reaction evidence="1">
        <text>ATP + protein L-histidine = ADP + protein N-phospho-L-histidine.</text>
        <dbReference type="EC" id="2.7.13.3"/>
    </reaction>
</comment>
<dbReference type="CDD" id="cd00130">
    <property type="entry name" value="PAS"/>
    <property type="match status" value="1"/>
</dbReference>
<dbReference type="PROSITE" id="PS50112">
    <property type="entry name" value="PAS"/>
    <property type="match status" value="1"/>
</dbReference>
<evidence type="ECO:0000256" key="2">
    <source>
        <dbReference type="ARBA" id="ARBA00012438"/>
    </source>
</evidence>
<dbReference type="STRING" id="69960.SAMN05421720_11385"/>
<dbReference type="SUPFAM" id="SSF47384">
    <property type="entry name" value="Homodimeric domain of signal transducing histidine kinase"/>
    <property type="match status" value="1"/>
</dbReference>
<gene>
    <name evidence="11" type="ORF">SAMN05421720_11385</name>
</gene>
<dbReference type="InterPro" id="IPR005467">
    <property type="entry name" value="His_kinase_dom"/>
</dbReference>
<dbReference type="EC" id="2.7.13.3" evidence="2"/>
<keyword evidence="7" id="KW-0067">ATP-binding</keyword>
<dbReference type="CDD" id="cd00082">
    <property type="entry name" value="HisKA"/>
    <property type="match status" value="1"/>
</dbReference>
<evidence type="ECO:0000313" key="12">
    <source>
        <dbReference type="Proteomes" id="UP000199412"/>
    </source>
</evidence>
<dbReference type="SMART" id="SM00388">
    <property type="entry name" value="HisKA"/>
    <property type="match status" value="1"/>
</dbReference>
<keyword evidence="4" id="KW-0808">Transferase</keyword>
<evidence type="ECO:0000256" key="4">
    <source>
        <dbReference type="ARBA" id="ARBA00022679"/>
    </source>
</evidence>
<dbReference type="GO" id="GO:0000155">
    <property type="term" value="F:phosphorelay sensor kinase activity"/>
    <property type="evidence" value="ECO:0007669"/>
    <property type="project" value="InterPro"/>
</dbReference>
<evidence type="ECO:0000256" key="7">
    <source>
        <dbReference type="ARBA" id="ARBA00022840"/>
    </source>
</evidence>
<dbReference type="InterPro" id="IPR000014">
    <property type="entry name" value="PAS"/>
</dbReference>
<dbReference type="NCBIfam" id="TIGR00229">
    <property type="entry name" value="sensory_box"/>
    <property type="match status" value="1"/>
</dbReference>
<accession>A0A1G7G557</accession>
<dbReference type="SUPFAM" id="SSF55874">
    <property type="entry name" value="ATPase domain of HSP90 chaperone/DNA topoisomerase II/histidine kinase"/>
    <property type="match status" value="1"/>
</dbReference>
<keyword evidence="5" id="KW-0547">Nucleotide-binding</keyword>
<protein>
    <recommendedName>
        <fullName evidence="2">histidine kinase</fullName>
        <ecNumber evidence="2">2.7.13.3</ecNumber>
    </recommendedName>
</protein>
<evidence type="ECO:0000256" key="6">
    <source>
        <dbReference type="ARBA" id="ARBA00022777"/>
    </source>
</evidence>
<reference evidence="11 12" key="1">
    <citation type="submission" date="2016-10" db="EMBL/GenBank/DDBJ databases">
        <authorList>
            <person name="de Groot N.N."/>
        </authorList>
    </citation>
    <scope>NUCLEOTIDE SEQUENCE [LARGE SCALE GENOMIC DNA]</scope>
    <source>
        <strain evidence="11 12">ATCC 700224</strain>
    </source>
</reference>
<dbReference type="Pfam" id="PF00512">
    <property type="entry name" value="HisKA"/>
    <property type="match status" value="1"/>
</dbReference>
<dbReference type="Pfam" id="PF08447">
    <property type="entry name" value="PAS_3"/>
    <property type="match status" value="1"/>
</dbReference>
<feature type="domain" description="PAS" evidence="10">
    <location>
        <begin position="21"/>
        <end position="56"/>
    </location>
</feature>
<name>A0A1G7G557_9PROT</name>
<dbReference type="InterPro" id="IPR035965">
    <property type="entry name" value="PAS-like_dom_sf"/>
</dbReference>
<evidence type="ECO:0000256" key="8">
    <source>
        <dbReference type="ARBA" id="ARBA00023012"/>
    </source>
</evidence>
<keyword evidence="8" id="KW-0902">Two-component regulatory system</keyword>
<dbReference type="Proteomes" id="UP000199412">
    <property type="component" value="Unassembled WGS sequence"/>
</dbReference>
<feature type="domain" description="Histidine kinase" evidence="9">
    <location>
        <begin position="141"/>
        <end position="330"/>
    </location>
</feature>
<evidence type="ECO:0000259" key="10">
    <source>
        <dbReference type="PROSITE" id="PS50112"/>
    </source>
</evidence>
<dbReference type="InterPro" id="IPR036097">
    <property type="entry name" value="HisK_dim/P_sf"/>
</dbReference>
<evidence type="ECO:0000256" key="5">
    <source>
        <dbReference type="ARBA" id="ARBA00022741"/>
    </source>
</evidence>
<dbReference type="InterPro" id="IPR036890">
    <property type="entry name" value="HATPase_C_sf"/>
</dbReference>
<organism evidence="11 12">
    <name type="scientific">Rhodospira trueperi</name>
    <dbReference type="NCBI Taxonomy" id="69960"/>
    <lineage>
        <taxon>Bacteria</taxon>
        <taxon>Pseudomonadati</taxon>
        <taxon>Pseudomonadota</taxon>
        <taxon>Alphaproteobacteria</taxon>
        <taxon>Rhodospirillales</taxon>
        <taxon>Rhodospirillaceae</taxon>
        <taxon>Rhodospira</taxon>
    </lineage>
</organism>
<dbReference type="PANTHER" id="PTHR43065:SF10">
    <property type="entry name" value="PEROXIDE STRESS-ACTIVATED HISTIDINE KINASE MAK3"/>
    <property type="match status" value="1"/>
</dbReference>
<dbReference type="Gene3D" id="1.10.287.130">
    <property type="match status" value="1"/>
</dbReference>
<dbReference type="InterPro" id="IPR003661">
    <property type="entry name" value="HisK_dim/P_dom"/>
</dbReference>
<dbReference type="AlphaFoldDB" id="A0A1G7G557"/>
<dbReference type="Gene3D" id="3.30.450.20">
    <property type="entry name" value="PAS domain"/>
    <property type="match status" value="1"/>
</dbReference>
<sequence>MTDEPITLLDALESIAIQGYDAERRVFYWNDASEALYGYSRAEALGQRLEDLIIPDQLRDAVIREINAWLGGGPPPRGGEIRLKHRDGHRIEVHSNHLSLPDESGRPRLFCVDVLVRDQESLESMLDGAPVPNMSAGVIASLSHEVRTPLNAILGFSELAAARVRPRLPDDPVTQYFQHIETAGRELSHILDQSLAAMGDTLTDLTPRPRLVEVQDVLVEVASLMIALYPNHGSPLEVRSLPDHPRGRFDPFLIKQAVAALTRFALANSAGGTPVTLSAQIRADVSDMVLFMIEDAGPQLPYPIRIRLLSGQPLNIDAHRSENQSGLFQLSVAQRIALATGSMLAFDRTDAGTNKAVLAVRSLPDGTGANP</sequence>
<evidence type="ECO:0000256" key="1">
    <source>
        <dbReference type="ARBA" id="ARBA00000085"/>
    </source>
</evidence>
<dbReference type="EMBL" id="FNAP01000013">
    <property type="protein sequence ID" value="SDE83149.1"/>
    <property type="molecule type" value="Genomic_DNA"/>
</dbReference>
<dbReference type="SMART" id="SM00091">
    <property type="entry name" value="PAS"/>
    <property type="match status" value="1"/>
</dbReference>
<keyword evidence="3" id="KW-0597">Phosphoprotein</keyword>
<dbReference type="RefSeq" id="WP_092787572.1">
    <property type="nucleotide sequence ID" value="NZ_FNAP01000013.1"/>
</dbReference>
<evidence type="ECO:0000256" key="3">
    <source>
        <dbReference type="ARBA" id="ARBA00022553"/>
    </source>
</evidence>
<keyword evidence="6" id="KW-0418">Kinase</keyword>
<proteinExistence type="predicted"/>
<dbReference type="SUPFAM" id="SSF55785">
    <property type="entry name" value="PYP-like sensor domain (PAS domain)"/>
    <property type="match status" value="1"/>
</dbReference>
<keyword evidence="12" id="KW-1185">Reference proteome</keyword>